<dbReference type="EMBL" id="CM056742">
    <property type="protein sequence ID" value="KAJ8674822.1"/>
    <property type="molecule type" value="Genomic_DNA"/>
</dbReference>
<reference evidence="1" key="1">
    <citation type="submission" date="2023-04" db="EMBL/GenBank/DDBJ databases">
        <title>A chromosome-level genome assembly of the parasitoid wasp Eretmocerus hayati.</title>
        <authorList>
            <person name="Zhong Y."/>
            <person name="Liu S."/>
            <person name="Liu Y."/>
        </authorList>
    </citation>
    <scope>NUCLEOTIDE SEQUENCE</scope>
    <source>
        <strain evidence="1">ZJU_SS_LIU_2023</strain>
    </source>
</reference>
<name>A0ACC2NUR1_9HYME</name>
<organism evidence="1 2">
    <name type="scientific">Eretmocerus hayati</name>
    <dbReference type="NCBI Taxonomy" id="131215"/>
    <lineage>
        <taxon>Eukaryota</taxon>
        <taxon>Metazoa</taxon>
        <taxon>Ecdysozoa</taxon>
        <taxon>Arthropoda</taxon>
        <taxon>Hexapoda</taxon>
        <taxon>Insecta</taxon>
        <taxon>Pterygota</taxon>
        <taxon>Neoptera</taxon>
        <taxon>Endopterygota</taxon>
        <taxon>Hymenoptera</taxon>
        <taxon>Apocrita</taxon>
        <taxon>Proctotrupomorpha</taxon>
        <taxon>Chalcidoidea</taxon>
        <taxon>Aphelinidae</taxon>
        <taxon>Aphelininae</taxon>
        <taxon>Eretmocerus</taxon>
    </lineage>
</organism>
<keyword evidence="2" id="KW-1185">Reference proteome</keyword>
<proteinExistence type="predicted"/>
<comment type="caution">
    <text evidence="1">The sequence shown here is derived from an EMBL/GenBank/DDBJ whole genome shotgun (WGS) entry which is preliminary data.</text>
</comment>
<gene>
    <name evidence="1" type="ORF">QAD02_010608</name>
</gene>
<evidence type="ECO:0000313" key="2">
    <source>
        <dbReference type="Proteomes" id="UP001239111"/>
    </source>
</evidence>
<evidence type="ECO:0000313" key="1">
    <source>
        <dbReference type="EMBL" id="KAJ8674822.1"/>
    </source>
</evidence>
<protein>
    <submittedName>
        <fullName evidence="1">Uncharacterized protein</fullName>
    </submittedName>
</protein>
<sequence>MSRKCSSTMFVIILMLAALMDFGACLNNYPGTNYMLLVGRTSNKKLATTEYYGHTSSMFVHNEDFVTYDYDHKIVGIEVLKTGDQVPERVALVTGGPGYEYFTLYFRSQKGEKMSAKINIYVDDPYHS</sequence>
<dbReference type="Proteomes" id="UP001239111">
    <property type="component" value="Chromosome 2"/>
</dbReference>
<accession>A0ACC2NUR1</accession>